<dbReference type="CDD" id="cd10507">
    <property type="entry name" value="Zn-ribbon_RPA12"/>
    <property type="match status" value="1"/>
</dbReference>
<feature type="binding site" evidence="9">
    <location>
        <position position="13"/>
    </location>
    <ligand>
        <name>Zn(2+)</name>
        <dbReference type="ChEBI" id="CHEBI:29105"/>
        <label>1</label>
    </ligand>
</feature>
<organism evidence="12 13">
    <name type="scientific">Thyridium curvatum</name>
    <dbReference type="NCBI Taxonomy" id="1093900"/>
    <lineage>
        <taxon>Eukaryota</taxon>
        <taxon>Fungi</taxon>
        <taxon>Dikarya</taxon>
        <taxon>Ascomycota</taxon>
        <taxon>Pezizomycotina</taxon>
        <taxon>Sordariomycetes</taxon>
        <taxon>Sordariomycetidae</taxon>
        <taxon>Thyridiales</taxon>
        <taxon>Thyridiaceae</taxon>
        <taxon>Thyridium</taxon>
    </lineage>
</organism>
<dbReference type="PROSITE" id="PS51133">
    <property type="entry name" value="ZF_TFIIS_2"/>
    <property type="match status" value="1"/>
</dbReference>
<evidence type="ECO:0000256" key="5">
    <source>
        <dbReference type="ARBA" id="ARBA00022833"/>
    </source>
</evidence>
<dbReference type="GO" id="GO:0006363">
    <property type="term" value="P:termination of RNA polymerase I transcription"/>
    <property type="evidence" value="ECO:0007669"/>
    <property type="project" value="TreeGrafter"/>
</dbReference>
<dbReference type="GO" id="GO:0003676">
    <property type="term" value="F:nucleic acid binding"/>
    <property type="evidence" value="ECO:0007669"/>
    <property type="project" value="InterPro"/>
</dbReference>
<dbReference type="Proteomes" id="UP000319257">
    <property type="component" value="Unassembled WGS sequence"/>
</dbReference>
<evidence type="ECO:0000256" key="9">
    <source>
        <dbReference type="PIRSR" id="PIRSR005586-1"/>
    </source>
</evidence>
<evidence type="ECO:0000256" key="3">
    <source>
        <dbReference type="ARBA" id="ARBA00022723"/>
    </source>
</evidence>
<dbReference type="InterPro" id="IPR001222">
    <property type="entry name" value="Znf_TFIIS"/>
</dbReference>
<evidence type="ECO:0000256" key="4">
    <source>
        <dbReference type="ARBA" id="ARBA00022771"/>
    </source>
</evidence>
<comment type="function">
    <text evidence="8">DNA-dependent RNA polymerase catalyzes the transcription of DNA into RNA using the four ribonucleoside triphosphates as substrates.</text>
</comment>
<evidence type="ECO:0000259" key="11">
    <source>
        <dbReference type="PROSITE" id="PS51133"/>
    </source>
</evidence>
<gene>
    <name evidence="12" type="ORF">E0L32_004844</name>
</gene>
<keyword evidence="13" id="KW-1185">Reference proteome</keyword>
<protein>
    <recommendedName>
        <fullName evidence="8">DNA-directed RNA polymerase subunit</fullName>
    </recommendedName>
</protein>
<feature type="binding site" evidence="9">
    <location>
        <position position="33"/>
    </location>
    <ligand>
        <name>Zn(2+)</name>
        <dbReference type="ChEBI" id="CHEBI:29105"/>
        <label>1</label>
    </ligand>
</feature>
<comment type="caution">
    <text evidence="12">The sequence shown here is derived from an EMBL/GenBank/DDBJ whole genome shotgun (WGS) entry which is preliminary data.</text>
</comment>
<reference evidence="12 13" key="1">
    <citation type="submission" date="2019-06" db="EMBL/GenBank/DDBJ databases">
        <title>Draft genome sequence of the filamentous fungus Phialemoniopsis curvata isolated from diesel fuel.</title>
        <authorList>
            <person name="Varaljay V.A."/>
            <person name="Lyon W.J."/>
            <person name="Crouch A.L."/>
            <person name="Drake C.E."/>
            <person name="Hollomon J.M."/>
            <person name="Nadeau L.J."/>
            <person name="Nunn H.S."/>
            <person name="Stevenson B.S."/>
            <person name="Bojanowski C.L."/>
            <person name="Crookes-Goodson W.J."/>
        </authorList>
    </citation>
    <scope>NUCLEOTIDE SEQUENCE [LARGE SCALE GENOMIC DNA]</scope>
    <source>
        <strain evidence="12 13">D216</strain>
    </source>
</reference>
<feature type="zinc finger region" description="C4-type" evidence="10">
    <location>
        <begin position="10"/>
        <end position="33"/>
    </location>
</feature>
<dbReference type="FunCoup" id="A0A507B8T3">
    <property type="interactions" value="688"/>
</dbReference>
<evidence type="ECO:0000256" key="7">
    <source>
        <dbReference type="ARBA" id="ARBA00023242"/>
    </source>
</evidence>
<comment type="subcellular location">
    <subcellularLocation>
        <location evidence="1">Nucleus</location>
        <location evidence="1">Nucleolus</location>
    </subcellularLocation>
</comment>
<dbReference type="AlphaFoldDB" id="A0A507B8T3"/>
<evidence type="ECO:0000256" key="8">
    <source>
        <dbReference type="PIRNR" id="PIRNR005586"/>
    </source>
</evidence>
<evidence type="ECO:0000256" key="2">
    <source>
        <dbReference type="ARBA" id="ARBA00022478"/>
    </source>
</evidence>
<feature type="binding site" evidence="9">
    <location>
        <position position="112"/>
    </location>
    <ligand>
        <name>Zn(2+)</name>
        <dbReference type="ChEBI" id="CHEBI:29105"/>
        <label>2</label>
    </ligand>
</feature>
<feature type="domain" description="TFIIS-type" evidence="11">
    <location>
        <begin position="80"/>
        <end position="119"/>
    </location>
</feature>
<dbReference type="PROSITE" id="PS01030">
    <property type="entry name" value="RNA_POL_M_15KD"/>
    <property type="match status" value="1"/>
</dbReference>
<dbReference type="GO" id="GO:0008270">
    <property type="term" value="F:zinc ion binding"/>
    <property type="evidence" value="ECO:0007669"/>
    <property type="project" value="UniProtKB-KW"/>
</dbReference>
<keyword evidence="7 8" id="KW-0539">Nucleus</keyword>
<keyword evidence="3 9" id="KW-0479">Metal-binding</keyword>
<feature type="binding site" evidence="9">
    <location>
        <position position="30"/>
    </location>
    <ligand>
        <name>Zn(2+)</name>
        <dbReference type="ChEBI" id="CHEBI:29105"/>
        <label>1</label>
    </ligand>
</feature>
<dbReference type="PIRSF" id="PIRSF005586">
    <property type="entry name" value="RNApol_RpoM"/>
    <property type="match status" value="1"/>
</dbReference>
<name>A0A507B8T3_9PEZI</name>
<keyword evidence="2 8" id="KW-0240">DNA-directed RNA polymerase</keyword>
<proteinExistence type="inferred from homology"/>
<dbReference type="EMBL" id="SKBQ01000024">
    <property type="protein sequence ID" value="TPX15014.1"/>
    <property type="molecule type" value="Genomic_DNA"/>
</dbReference>
<dbReference type="InterPro" id="IPR012164">
    <property type="entry name" value="Rpa12/Rpb9/Rpc10/TFS"/>
</dbReference>
<dbReference type="GO" id="GO:0003899">
    <property type="term" value="F:DNA-directed RNA polymerase activity"/>
    <property type="evidence" value="ECO:0007669"/>
    <property type="project" value="InterPro"/>
</dbReference>
<feature type="binding site" evidence="9">
    <location>
        <position position="87"/>
    </location>
    <ligand>
        <name>Zn(2+)</name>
        <dbReference type="ChEBI" id="CHEBI:29105"/>
        <label>2</label>
    </ligand>
</feature>
<dbReference type="PANTHER" id="PTHR11239">
    <property type="entry name" value="DNA-DIRECTED RNA POLYMERASE"/>
    <property type="match status" value="1"/>
</dbReference>
<dbReference type="PANTHER" id="PTHR11239:SF14">
    <property type="entry name" value="DNA-DIRECTED RNA POLYMERASE I SUBUNIT RPA12"/>
    <property type="match status" value="1"/>
</dbReference>
<feature type="binding site" evidence="9">
    <location>
        <position position="84"/>
    </location>
    <ligand>
        <name>Zn(2+)</name>
        <dbReference type="ChEBI" id="CHEBI:29105"/>
        <label>2</label>
    </ligand>
</feature>
<feature type="binding site" evidence="9">
    <location>
        <position position="10"/>
    </location>
    <ligand>
        <name>Zn(2+)</name>
        <dbReference type="ChEBI" id="CHEBI:29105"/>
        <label>1</label>
    </ligand>
</feature>
<dbReference type="InterPro" id="IPR019761">
    <property type="entry name" value="DNA-dir_RNA_pol-M_15_CS"/>
</dbReference>
<feature type="binding site" evidence="9">
    <location>
        <position position="114"/>
    </location>
    <ligand>
        <name>Zn(2+)</name>
        <dbReference type="ChEBI" id="CHEBI:29105"/>
        <label>2</label>
    </ligand>
</feature>
<sequence>MATIGSLVFCTDCGNLLPASKGTAKNILLCNCCGAENPDNAASQTIITQTKPSDFPSPLRTQLSSVQVVERHKIQTEATTNVTCPKCGRTEVRFSAVQLRSADEGTTVFFNCDCGFRWNDNN</sequence>
<dbReference type="SMART" id="SM00440">
    <property type="entry name" value="ZnF_C2C2"/>
    <property type="match status" value="1"/>
</dbReference>
<dbReference type="SUPFAM" id="SSF57783">
    <property type="entry name" value="Zinc beta-ribbon"/>
    <property type="match status" value="1"/>
</dbReference>
<evidence type="ECO:0000256" key="10">
    <source>
        <dbReference type="PIRSR" id="PIRSR005586-2"/>
    </source>
</evidence>
<dbReference type="InterPro" id="IPR034004">
    <property type="entry name" value="Zn_ribbon_RPA12_C"/>
</dbReference>
<accession>A0A507B8T3</accession>
<keyword evidence="5 9" id="KW-0862">Zinc</keyword>
<dbReference type="Gene3D" id="2.20.25.10">
    <property type="match status" value="1"/>
</dbReference>
<evidence type="ECO:0000256" key="6">
    <source>
        <dbReference type="ARBA" id="ARBA00023163"/>
    </source>
</evidence>
<dbReference type="GO" id="GO:0005736">
    <property type="term" value="C:RNA polymerase I complex"/>
    <property type="evidence" value="ECO:0007669"/>
    <property type="project" value="TreeGrafter"/>
</dbReference>
<dbReference type="InParanoid" id="A0A507B8T3"/>
<evidence type="ECO:0000256" key="1">
    <source>
        <dbReference type="ARBA" id="ARBA00004604"/>
    </source>
</evidence>
<dbReference type="Pfam" id="PF01096">
    <property type="entry name" value="Zn_ribbon_TFIIS"/>
    <property type="match status" value="1"/>
</dbReference>
<dbReference type="STRING" id="1093900.A0A507B8T3"/>
<evidence type="ECO:0000313" key="12">
    <source>
        <dbReference type="EMBL" id="TPX15014.1"/>
    </source>
</evidence>
<dbReference type="GeneID" id="41972291"/>
<keyword evidence="4 10" id="KW-0863">Zinc-finger</keyword>
<evidence type="ECO:0000313" key="13">
    <source>
        <dbReference type="Proteomes" id="UP000319257"/>
    </source>
</evidence>
<comment type="similarity">
    <text evidence="8">Belongs to the archaeal rpoM/eukaryotic RPA12/RPB9/RPC11 RNA polymerase family.</text>
</comment>
<dbReference type="RefSeq" id="XP_030996725.1">
    <property type="nucleotide sequence ID" value="XM_031139299.1"/>
</dbReference>
<dbReference type="OrthoDB" id="10056816at2759"/>
<keyword evidence="6 8" id="KW-0804">Transcription</keyword>